<feature type="non-terminal residue" evidence="1">
    <location>
        <position position="1"/>
    </location>
</feature>
<keyword evidence="2" id="KW-1185">Reference proteome</keyword>
<organism evidence="1 2">
    <name type="scientific">Dothistroma septosporum (strain NZE10 / CBS 128990)</name>
    <name type="common">Red band needle blight fungus</name>
    <name type="synonym">Mycosphaerella pini</name>
    <dbReference type="NCBI Taxonomy" id="675120"/>
    <lineage>
        <taxon>Eukaryota</taxon>
        <taxon>Fungi</taxon>
        <taxon>Dikarya</taxon>
        <taxon>Ascomycota</taxon>
        <taxon>Pezizomycotina</taxon>
        <taxon>Dothideomycetes</taxon>
        <taxon>Dothideomycetidae</taxon>
        <taxon>Mycosphaerellales</taxon>
        <taxon>Mycosphaerellaceae</taxon>
        <taxon>Dothistroma</taxon>
    </lineage>
</organism>
<evidence type="ECO:0000313" key="1">
    <source>
        <dbReference type="EMBL" id="EME50027.1"/>
    </source>
</evidence>
<protein>
    <recommendedName>
        <fullName evidence="3">RING-type domain-containing protein</fullName>
    </recommendedName>
</protein>
<evidence type="ECO:0008006" key="3">
    <source>
        <dbReference type="Google" id="ProtNLM"/>
    </source>
</evidence>
<accession>N1Q2X0</accession>
<gene>
    <name evidence="1" type="ORF">DOTSEDRAFT_119235</name>
</gene>
<dbReference type="STRING" id="675120.N1Q2X0"/>
<dbReference type="Proteomes" id="UP000016933">
    <property type="component" value="Unassembled WGS sequence"/>
</dbReference>
<dbReference type="AlphaFoldDB" id="N1Q2X0"/>
<reference evidence="1 2" key="2">
    <citation type="journal article" date="2012" name="PLoS Pathog.">
        <title>Diverse lifestyles and strategies of plant pathogenesis encoded in the genomes of eighteen Dothideomycetes fungi.</title>
        <authorList>
            <person name="Ohm R.A."/>
            <person name="Feau N."/>
            <person name="Henrissat B."/>
            <person name="Schoch C.L."/>
            <person name="Horwitz B.A."/>
            <person name="Barry K.W."/>
            <person name="Condon B.J."/>
            <person name="Copeland A.C."/>
            <person name="Dhillon B."/>
            <person name="Glaser F."/>
            <person name="Hesse C.N."/>
            <person name="Kosti I."/>
            <person name="LaButti K."/>
            <person name="Lindquist E.A."/>
            <person name="Lucas S."/>
            <person name="Salamov A.A."/>
            <person name="Bradshaw R.E."/>
            <person name="Ciuffetti L."/>
            <person name="Hamelin R.C."/>
            <person name="Kema G.H.J."/>
            <person name="Lawrence C."/>
            <person name="Scott J.A."/>
            <person name="Spatafora J.W."/>
            <person name="Turgeon B.G."/>
            <person name="de Wit P.J.G.M."/>
            <person name="Zhong S."/>
            <person name="Goodwin S.B."/>
            <person name="Grigoriev I.V."/>
        </authorList>
    </citation>
    <scope>NUCLEOTIDE SEQUENCE [LARGE SCALE GENOMIC DNA]</scope>
    <source>
        <strain evidence="2">NZE10 / CBS 128990</strain>
    </source>
</reference>
<sequence>RDQTLCPPRCCQRPISLNDVRQGLIHNTVAQSDAKRHELDDSVSVYCHFPSCSTCIPRTRRANDIAICRSHHEITCAMCMSRAHAGQDCPEDEGVQRTIAKAEVEAWQRCYCCRAVVERTTGCRCCHEFCHLCGATWKSCRCAHFDEDRLLGACAGNCGSRRRTREFRRRCCHG</sequence>
<evidence type="ECO:0000313" key="2">
    <source>
        <dbReference type="Proteomes" id="UP000016933"/>
    </source>
</evidence>
<dbReference type="EMBL" id="KB446535">
    <property type="protein sequence ID" value="EME50027.1"/>
    <property type="molecule type" value="Genomic_DNA"/>
</dbReference>
<name>N1Q2X0_DOTSN</name>
<dbReference type="OrthoDB" id="3650316at2759"/>
<reference evidence="2" key="1">
    <citation type="journal article" date="2012" name="PLoS Genet.">
        <title>The genomes of the fungal plant pathogens Cladosporium fulvum and Dothistroma septosporum reveal adaptation to different hosts and lifestyles but also signatures of common ancestry.</title>
        <authorList>
            <person name="de Wit P.J.G.M."/>
            <person name="van der Burgt A."/>
            <person name="Oekmen B."/>
            <person name="Stergiopoulos I."/>
            <person name="Abd-Elsalam K.A."/>
            <person name="Aerts A.L."/>
            <person name="Bahkali A.H."/>
            <person name="Beenen H.G."/>
            <person name="Chettri P."/>
            <person name="Cox M.P."/>
            <person name="Datema E."/>
            <person name="de Vries R.P."/>
            <person name="Dhillon B."/>
            <person name="Ganley A.R."/>
            <person name="Griffiths S.A."/>
            <person name="Guo Y."/>
            <person name="Hamelin R.C."/>
            <person name="Henrissat B."/>
            <person name="Kabir M.S."/>
            <person name="Jashni M.K."/>
            <person name="Kema G."/>
            <person name="Klaubauf S."/>
            <person name="Lapidus A."/>
            <person name="Levasseur A."/>
            <person name="Lindquist E."/>
            <person name="Mehrabi R."/>
            <person name="Ohm R.A."/>
            <person name="Owen T.J."/>
            <person name="Salamov A."/>
            <person name="Schwelm A."/>
            <person name="Schijlen E."/>
            <person name="Sun H."/>
            <person name="van den Burg H.A."/>
            <person name="van Ham R.C.H.J."/>
            <person name="Zhang S."/>
            <person name="Goodwin S.B."/>
            <person name="Grigoriev I.V."/>
            <person name="Collemare J."/>
            <person name="Bradshaw R.E."/>
        </authorList>
    </citation>
    <scope>NUCLEOTIDE SEQUENCE [LARGE SCALE GENOMIC DNA]</scope>
    <source>
        <strain evidence="2">NZE10 / CBS 128990</strain>
    </source>
</reference>
<proteinExistence type="predicted"/>